<dbReference type="Gene3D" id="1.20.120.790">
    <property type="entry name" value="Heat shock protein 90, C-terminal domain"/>
    <property type="match status" value="1"/>
</dbReference>
<evidence type="ECO:0000256" key="13">
    <source>
        <dbReference type="ARBA" id="ARBA00080540"/>
    </source>
</evidence>
<dbReference type="GO" id="GO:0140662">
    <property type="term" value="F:ATP-dependent protein folding chaperone"/>
    <property type="evidence" value="ECO:0007669"/>
    <property type="project" value="InterPro"/>
</dbReference>
<comment type="similarity">
    <text evidence="2">Belongs to the heat shock protein 90 family.</text>
</comment>
<dbReference type="CDD" id="cd16927">
    <property type="entry name" value="HATPase_Hsp90-like"/>
    <property type="match status" value="1"/>
</dbReference>
<evidence type="ECO:0000256" key="12">
    <source>
        <dbReference type="ARBA" id="ARBA00080411"/>
    </source>
</evidence>
<feature type="binding site" evidence="14">
    <location>
        <begin position="91"/>
        <end position="96"/>
    </location>
    <ligand>
        <name>ATP</name>
        <dbReference type="ChEBI" id="CHEBI:30616"/>
    </ligand>
</feature>
<evidence type="ECO:0000256" key="14">
    <source>
        <dbReference type="PIRSR" id="PIRSR002583-1"/>
    </source>
</evidence>
<dbReference type="PANTHER" id="PTHR11528">
    <property type="entry name" value="HEAT SHOCK PROTEIN 90 FAMILY MEMBER"/>
    <property type="match status" value="1"/>
</dbReference>
<dbReference type="InterPro" id="IPR020575">
    <property type="entry name" value="Hsp90_N"/>
</dbReference>
<evidence type="ECO:0000256" key="1">
    <source>
        <dbReference type="ARBA" id="ARBA00004496"/>
    </source>
</evidence>
<proteinExistence type="inferred from homology"/>
<keyword evidence="3" id="KW-0963">Cytoplasm</keyword>
<evidence type="ECO:0000256" key="7">
    <source>
        <dbReference type="ARBA" id="ARBA00023186"/>
    </source>
</evidence>
<dbReference type="GO" id="GO:0005524">
    <property type="term" value="F:ATP binding"/>
    <property type="evidence" value="ECO:0007669"/>
    <property type="project" value="UniProtKB-KW"/>
</dbReference>
<evidence type="ECO:0000256" key="8">
    <source>
        <dbReference type="ARBA" id="ARBA00058590"/>
    </source>
</evidence>
<comment type="subcellular location">
    <subcellularLocation>
        <location evidence="1">Cytoplasm</location>
    </subcellularLocation>
</comment>
<dbReference type="NCBIfam" id="NF003555">
    <property type="entry name" value="PRK05218.1"/>
    <property type="match status" value="1"/>
</dbReference>
<keyword evidence="5 14" id="KW-0067">ATP-binding</keyword>
<evidence type="ECO:0000256" key="4">
    <source>
        <dbReference type="ARBA" id="ARBA00022741"/>
    </source>
</evidence>
<organism evidence="15 16">
    <name type="scientific">SAR86 cluster bacterium</name>
    <dbReference type="NCBI Taxonomy" id="2030880"/>
    <lineage>
        <taxon>Bacteria</taxon>
        <taxon>Pseudomonadati</taxon>
        <taxon>Pseudomonadota</taxon>
        <taxon>Gammaproteobacteria</taxon>
        <taxon>SAR86 cluster</taxon>
    </lineage>
</organism>
<dbReference type="InterPro" id="IPR001404">
    <property type="entry name" value="Hsp90_fam"/>
</dbReference>
<dbReference type="InterPro" id="IPR037196">
    <property type="entry name" value="HSP90_C"/>
</dbReference>
<evidence type="ECO:0000256" key="5">
    <source>
        <dbReference type="ARBA" id="ARBA00022840"/>
    </source>
</evidence>
<feature type="binding site" evidence="14">
    <location>
        <position position="309"/>
    </location>
    <ligand>
        <name>ATP</name>
        <dbReference type="ChEBI" id="CHEBI:30616"/>
    </ligand>
</feature>
<accession>A0A973A8Y4</accession>
<evidence type="ECO:0000256" key="9">
    <source>
        <dbReference type="ARBA" id="ARBA00067988"/>
    </source>
</evidence>
<keyword evidence="4 14" id="KW-0547">Nucleotide-binding</keyword>
<dbReference type="SUPFAM" id="SSF110942">
    <property type="entry name" value="HSP90 C-terminal domain"/>
    <property type="match status" value="1"/>
</dbReference>
<dbReference type="FunFam" id="3.30.230.80:FF:000002">
    <property type="entry name" value="Molecular chaperone HtpG"/>
    <property type="match status" value="1"/>
</dbReference>
<dbReference type="GO" id="GO:0051082">
    <property type="term" value="F:unfolded protein binding"/>
    <property type="evidence" value="ECO:0007669"/>
    <property type="project" value="InterPro"/>
</dbReference>
<dbReference type="InterPro" id="IPR036890">
    <property type="entry name" value="HATPase_C_sf"/>
</dbReference>
<feature type="binding site" evidence="14">
    <location>
        <position position="143"/>
    </location>
    <ligand>
        <name>ATP</name>
        <dbReference type="ChEBI" id="CHEBI:30616"/>
    </ligand>
</feature>
<evidence type="ECO:0000256" key="11">
    <source>
        <dbReference type="ARBA" id="ARBA00079544"/>
    </source>
</evidence>
<dbReference type="PRINTS" id="PR00775">
    <property type="entry name" value="HEATSHOCK90"/>
</dbReference>
<feature type="binding site" evidence="14">
    <location>
        <position position="3"/>
    </location>
    <ligand>
        <name>ATP</name>
        <dbReference type="ChEBI" id="CHEBI:30616"/>
    </ligand>
</feature>
<dbReference type="SUPFAM" id="SSF54211">
    <property type="entry name" value="Ribosomal protein S5 domain 2-like"/>
    <property type="match status" value="1"/>
</dbReference>
<dbReference type="Gene3D" id="3.30.230.80">
    <property type="match status" value="1"/>
</dbReference>
<dbReference type="AlphaFoldDB" id="A0A973A8Y4"/>
<gene>
    <name evidence="15" type="primary">htpG</name>
    <name evidence="15" type="ORF">HQ497_07550</name>
</gene>
<dbReference type="Gene3D" id="3.40.50.11260">
    <property type="match status" value="1"/>
</dbReference>
<dbReference type="HAMAP" id="MF_00505">
    <property type="entry name" value="HSP90"/>
    <property type="match status" value="1"/>
</dbReference>
<protein>
    <recommendedName>
        <fullName evidence="10">Chaperone protein HtpG</fullName>
    </recommendedName>
    <alternativeName>
        <fullName evidence="9">Chaperone protein htpG</fullName>
    </alternativeName>
    <alternativeName>
        <fullName evidence="11 12">Heat shock protein HtpG</fullName>
    </alternativeName>
    <alternativeName>
        <fullName evidence="13">High temperature protein G</fullName>
    </alternativeName>
</protein>
<dbReference type="Proteomes" id="UP000754644">
    <property type="component" value="Unassembled WGS sequence"/>
</dbReference>
<reference evidence="15" key="1">
    <citation type="submission" date="2020-05" db="EMBL/GenBank/DDBJ databases">
        <title>Sulfur intermediates as new biogeochemical hubs in an aquatic model microbial ecosystem.</title>
        <authorList>
            <person name="Vigneron A."/>
        </authorList>
    </citation>
    <scope>NUCLEOTIDE SEQUENCE</scope>
    <source>
        <strain evidence="15">Bin.250</strain>
    </source>
</reference>
<evidence type="ECO:0000256" key="10">
    <source>
        <dbReference type="ARBA" id="ARBA00070675"/>
    </source>
</evidence>
<feature type="binding site" evidence="14">
    <location>
        <position position="49"/>
    </location>
    <ligand>
        <name>ATP</name>
        <dbReference type="ChEBI" id="CHEBI:30616"/>
    </ligand>
</feature>
<name>A0A973A8Y4_9GAMM</name>
<dbReference type="FunFam" id="3.30.565.10:FF:000009">
    <property type="entry name" value="Molecular chaperone HtpG"/>
    <property type="match status" value="1"/>
</dbReference>
<sequence length="602" mass="68132">LRELISNASDAIDKLRFEALQTSDLLGDDADLRICIDIDKEAGTITITDNGIGMTREDAISHLGTIAKSGTAQFFSALTGDQKKDAQLIGQFGVGFYSTFIVADKVVVESRAAGAANNEAIRWISAGEADFEIENIDREKRGTSVILHLKSDETDFLDDWRVRSVVKKYADHVAVPVMMMSQPAPAAEGEEPVAAEYEAINLAKALWTRSRTEITDEEYQEFYKLVSHDYQAPLNWSHNRVEGKLDYTSLIYIPSKAPFDMWQREAPRGLKLYVQRVFIMDEAEQFLPLYLRFVKGVIDSNNLPLNVSREILQKNPSIDAMRSALTKRVLDMLEKLAKKEPEQYQTFWSEFGQVIKEGVAEDFANKDKIAKLLRFATTHSDSKDQSQSLTDYLGRMKEGQETIYYVAADNYHTAINSPHLEVFKKKGIEVLILTDRIDEWLMSHLMEFEDKKFQDVAKGTLDLGDLEDPQEKAANEAVEKQFVDLLARIQTVLGEKVETVRITHRLTESPACLVVNEDEMGMQMRRILESAGQAVPENKRTFELNPTHPLVEKLNAETDDDRFNDLTLVLYDQAMLAEGSHLEEPTSYVSRLNKLLLELSAN</sequence>
<feature type="binding site" evidence="14">
    <location>
        <position position="7"/>
    </location>
    <ligand>
        <name>ATP</name>
        <dbReference type="ChEBI" id="CHEBI:30616"/>
    </ligand>
</feature>
<feature type="non-terminal residue" evidence="15">
    <location>
        <position position="1"/>
    </location>
</feature>
<feature type="binding site" evidence="14">
    <location>
        <begin position="69"/>
        <end position="70"/>
    </location>
    <ligand>
        <name>ATP</name>
        <dbReference type="ChEBI" id="CHEBI:30616"/>
    </ligand>
</feature>
<evidence type="ECO:0000313" key="16">
    <source>
        <dbReference type="Proteomes" id="UP000754644"/>
    </source>
</evidence>
<evidence type="ECO:0000256" key="2">
    <source>
        <dbReference type="ARBA" id="ARBA00008239"/>
    </source>
</evidence>
<dbReference type="SUPFAM" id="SSF55874">
    <property type="entry name" value="ATPase domain of HSP90 chaperone/DNA topoisomerase II/histidine kinase"/>
    <property type="match status" value="1"/>
</dbReference>
<dbReference type="InterPro" id="IPR020568">
    <property type="entry name" value="Ribosomal_Su5_D2-typ_SF"/>
</dbReference>
<feature type="binding site" evidence="14">
    <location>
        <position position="54"/>
    </location>
    <ligand>
        <name>ATP</name>
        <dbReference type="ChEBI" id="CHEBI:30616"/>
    </ligand>
</feature>
<dbReference type="Pfam" id="PF00183">
    <property type="entry name" value="HSP90"/>
    <property type="match status" value="1"/>
</dbReference>
<evidence type="ECO:0000256" key="6">
    <source>
        <dbReference type="ARBA" id="ARBA00023016"/>
    </source>
</evidence>
<comment type="caution">
    <text evidence="15">The sequence shown here is derived from an EMBL/GenBank/DDBJ whole genome shotgun (WGS) entry which is preliminary data.</text>
</comment>
<dbReference type="PIRSF" id="PIRSF002583">
    <property type="entry name" value="Hsp90"/>
    <property type="match status" value="1"/>
</dbReference>
<evidence type="ECO:0000313" key="15">
    <source>
        <dbReference type="EMBL" id="NQV65203.1"/>
    </source>
</evidence>
<keyword evidence="6" id="KW-0346">Stress response</keyword>
<dbReference type="GO" id="GO:0016887">
    <property type="term" value="F:ATP hydrolysis activity"/>
    <property type="evidence" value="ECO:0007669"/>
    <property type="project" value="InterPro"/>
</dbReference>
<dbReference type="Gene3D" id="3.30.565.10">
    <property type="entry name" value="Histidine kinase-like ATPase, C-terminal domain"/>
    <property type="match status" value="1"/>
</dbReference>
<comment type="function">
    <text evidence="8">Molecular chaperone. Has ATPase activity.</text>
</comment>
<dbReference type="GO" id="GO:0005737">
    <property type="term" value="C:cytoplasm"/>
    <property type="evidence" value="ECO:0007669"/>
    <property type="project" value="UniProtKB-SubCell"/>
</dbReference>
<dbReference type="EMBL" id="JABMOJ010000281">
    <property type="protein sequence ID" value="NQV65203.1"/>
    <property type="molecule type" value="Genomic_DNA"/>
</dbReference>
<dbReference type="Pfam" id="PF13589">
    <property type="entry name" value="HATPase_c_3"/>
    <property type="match status" value="1"/>
</dbReference>
<evidence type="ECO:0000256" key="3">
    <source>
        <dbReference type="ARBA" id="ARBA00022490"/>
    </source>
</evidence>
<feature type="binding site" evidence="14">
    <location>
        <position position="68"/>
    </location>
    <ligand>
        <name>ATP</name>
        <dbReference type="ChEBI" id="CHEBI:30616"/>
    </ligand>
</feature>
<keyword evidence="7" id="KW-0143">Chaperone</keyword>